<feature type="compositionally biased region" description="Polar residues" evidence="1">
    <location>
        <begin position="9"/>
        <end position="20"/>
    </location>
</feature>
<evidence type="ECO:0008006" key="5">
    <source>
        <dbReference type="Google" id="ProtNLM"/>
    </source>
</evidence>
<protein>
    <recommendedName>
        <fullName evidence="5">Membrane-associated protein</fullName>
    </recommendedName>
</protein>
<keyword evidence="2" id="KW-0812">Transmembrane</keyword>
<dbReference type="RefSeq" id="WP_284874610.1">
    <property type="nucleotide sequence ID" value="NZ_CP126970.1"/>
</dbReference>
<feature type="transmembrane region" description="Helical" evidence="2">
    <location>
        <begin position="65"/>
        <end position="84"/>
    </location>
</feature>
<name>A0ABY8VKZ8_9CORY</name>
<dbReference type="EMBL" id="CP126970">
    <property type="protein sequence ID" value="WIM70017.1"/>
    <property type="molecule type" value="Genomic_DNA"/>
</dbReference>
<feature type="region of interest" description="Disordered" evidence="1">
    <location>
        <begin position="1"/>
        <end position="25"/>
    </location>
</feature>
<evidence type="ECO:0000313" key="4">
    <source>
        <dbReference type="Proteomes" id="UP001238805"/>
    </source>
</evidence>
<sequence length="242" mass="27020">MTQTHDETGGSTRADTTGNPEDNLPRFITHPEKADKWLLFALFAMGAFSLAMIPLRAWMLSHPAVYTLAVGGYTSAVVSGANASVGNGHWLIFLLGTVIGATKFLPIYWLMGKRWGMEFIDMSLQYMPRAHRFFHRAVEKETGKTRALTLSLIPLGFAPGPVPGTIVNAVAGLLRIRFWLVMLINVISVLVINGIMMWLGFRYGDAVLDVVEVVNRYLLWITLGLLALVFFRAWRQNRKKPA</sequence>
<feature type="transmembrane region" description="Helical" evidence="2">
    <location>
        <begin position="217"/>
        <end position="234"/>
    </location>
</feature>
<evidence type="ECO:0000313" key="3">
    <source>
        <dbReference type="EMBL" id="WIM70017.1"/>
    </source>
</evidence>
<feature type="transmembrane region" description="Helical" evidence="2">
    <location>
        <begin position="90"/>
        <end position="110"/>
    </location>
</feature>
<keyword evidence="2" id="KW-1133">Transmembrane helix</keyword>
<organism evidence="3 4">
    <name type="scientific">Corynebacterium suedekumii</name>
    <dbReference type="NCBI Taxonomy" id="3049801"/>
    <lineage>
        <taxon>Bacteria</taxon>
        <taxon>Bacillati</taxon>
        <taxon>Actinomycetota</taxon>
        <taxon>Actinomycetes</taxon>
        <taxon>Mycobacteriales</taxon>
        <taxon>Corynebacteriaceae</taxon>
        <taxon>Corynebacterium</taxon>
    </lineage>
</organism>
<evidence type="ECO:0000256" key="1">
    <source>
        <dbReference type="SAM" id="MobiDB-lite"/>
    </source>
</evidence>
<gene>
    <name evidence="3" type="ORF">QP029_12630</name>
</gene>
<keyword evidence="2" id="KW-0472">Membrane</keyword>
<dbReference type="Proteomes" id="UP001238805">
    <property type="component" value="Chromosome"/>
</dbReference>
<keyword evidence="4" id="KW-1185">Reference proteome</keyword>
<feature type="transmembrane region" description="Helical" evidence="2">
    <location>
        <begin position="178"/>
        <end position="201"/>
    </location>
</feature>
<accession>A0ABY8VKZ8</accession>
<evidence type="ECO:0000256" key="2">
    <source>
        <dbReference type="SAM" id="Phobius"/>
    </source>
</evidence>
<reference evidence="3 4" key="1">
    <citation type="submission" date="2023-05" db="EMBL/GenBank/DDBJ databases">
        <title>Corynebacterium suedekumii sp. nov. and Corynebacterium breve sp. nov. isolated from raw cow's milk.</title>
        <authorList>
            <person name="Baer M.K."/>
            <person name="Mehl L."/>
            <person name="Hellmuth R."/>
            <person name="Marke G."/>
            <person name="Lipski A."/>
        </authorList>
    </citation>
    <scope>NUCLEOTIDE SEQUENCE [LARGE SCALE GENOMIC DNA]</scope>
    <source>
        <strain evidence="3 4">LM112</strain>
    </source>
</reference>
<feature type="transmembrane region" description="Helical" evidence="2">
    <location>
        <begin position="37"/>
        <end position="58"/>
    </location>
</feature>
<proteinExistence type="predicted"/>